<name>A0A0B7KJ36_BIOOC</name>
<dbReference type="InterPro" id="IPR029058">
    <property type="entry name" value="AB_hydrolase_fold"/>
</dbReference>
<dbReference type="AlphaFoldDB" id="A0A0B7KJ36"/>
<dbReference type="SUPFAM" id="SSF53474">
    <property type="entry name" value="alpha/beta-Hydrolases"/>
    <property type="match status" value="1"/>
</dbReference>
<protein>
    <recommendedName>
        <fullName evidence="2">AB hydrolase-1 domain-containing protein</fullName>
    </recommendedName>
</protein>
<sequence>MVLQVLDALKINEVYALGTSQGVGLSFERHCSLQRGFSTSYHWAHPWILSRLPPARKDAGTPRRCSRDSSILGPALCPTPTFELLSRLSEIKCPVYCLQGPEDPVFGKFIPAEHIKLFTSSPDAKLTFVEEAGHYLNATSPKETEEAILKMVQKHPQQYKLGSGAKGVPRGLHLDLLRDQCADGAPGCTMGVVYRR</sequence>
<accession>A0A0B7KJ36</accession>
<dbReference type="EMBL" id="CDPU01000117">
    <property type="protein sequence ID" value="CEO57633.1"/>
    <property type="molecule type" value="Genomic_DNA"/>
</dbReference>
<evidence type="ECO:0000313" key="1">
    <source>
        <dbReference type="EMBL" id="CEO57633.1"/>
    </source>
</evidence>
<proteinExistence type="predicted"/>
<gene>
    <name evidence="1" type="ORF">BN869_000013691_1</name>
</gene>
<organism evidence="1">
    <name type="scientific">Bionectria ochroleuca</name>
    <name type="common">Gliocladium roseum</name>
    <dbReference type="NCBI Taxonomy" id="29856"/>
    <lineage>
        <taxon>Eukaryota</taxon>
        <taxon>Fungi</taxon>
        <taxon>Dikarya</taxon>
        <taxon>Ascomycota</taxon>
        <taxon>Pezizomycotina</taxon>
        <taxon>Sordariomycetes</taxon>
        <taxon>Hypocreomycetidae</taxon>
        <taxon>Hypocreales</taxon>
        <taxon>Bionectriaceae</taxon>
        <taxon>Clonostachys</taxon>
    </lineage>
</organism>
<reference evidence="1" key="1">
    <citation type="submission" date="2015-01" db="EMBL/GenBank/DDBJ databases">
        <authorList>
            <person name="Durling Mikael"/>
        </authorList>
    </citation>
    <scope>NUCLEOTIDE SEQUENCE</scope>
</reference>
<evidence type="ECO:0008006" key="2">
    <source>
        <dbReference type="Google" id="ProtNLM"/>
    </source>
</evidence>
<dbReference type="Gene3D" id="3.40.50.1820">
    <property type="entry name" value="alpha/beta hydrolase"/>
    <property type="match status" value="1"/>
</dbReference>